<feature type="signal peptide" evidence="1">
    <location>
        <begin position="1"/>
        <end position="28"/>
    </location>
</feature>
<dbReference type="AlphaFoldDB" id="A0A3M7QU09"/>
<evidence type="ECO:0000313" key="3">
    <source>
        <dbReference type="Proteomes" id="UP000276133"/>
    </source>
</evidence>
<sequence length="106" mass="12349">MKIIQNFKHILIINNILLLWTLSDLCRSKSGIKILNTCEEIYAKIKYLKNFGVKKIISPLELLNSILLKTNEQIKDNYNYLCENKNMIFYSNFKSTQGQLSSKDSV</sequence>
<accession>A0A3M7QU09</accession>
<organism evidence="2 3">
    <name type="scientific">Brachionus plicatilis</name>
    <name type="common">Marine rotifer</name>
    <name type="synonym">Brachionus muelleri</name>
    <dbReference type="NCBI Taxonomy" id="10195"/>
    <lineage>
        <taxon>Eukaryota</taxon>
        <taxon>Metazoa</taxon>
        <taxon>Spiralia</taxon>
        <taxon>Gnathifera</taxon>
        <taxon>Rotifera</taxon>
        <taxon>Eurotatoria</taxon>
        <taxon>Monogononta</taxon>
        <taxon>Pseudotrocha</taxon>
        <taxon>Ploima</taxon>
        <taxon>Brachionidae</taxon>
        <taxon>Brachionus</taxon>
    </lineage>
</organism>
<proteinExistence type="predicted"/>
<dbReference type="Proteomes" id="UP000276133">
    <property type="component" value="Unassembled WGS sequence"/>
</dbReference>
<protein>
    <submittedName>
        <fullName evidence="2">Uncharacterized protein</fullName>
    </submittedName>
</protein>
<dbReference type="EMBL" id="REGN01005104">
    <property type="protein sequence ID" value="RNA14822.1"/>
    <property type="molecule type" value="Genomic_DNA"/>
</dbReference>
<gene>
    <name evidence="2" type="ORF">BpHYR1_054302</name>
</gene>
<feature type="chain" id="PRO_5018138781" evidence="1">
    <location>
        <begin position="29"/>
        <end position="106"/>
    </location>
</feature>
<evidence type="ECO:0000256" key="1">
    <source>
        <dbReference type="SAM" id="SignalP"/>
    </source>
</evidence>
<keyword evidence="1" id="KW-0732">Signal</keyword>
<keyword evidence="3" id="KW-1185">Reference proteome</keyword>
<reference evidence="2 3" key="1">
    <citation type="journal article" date="2018" name="Sci. Rep.">
        <title>Genomic signatures of local adaptation to the degree of environmental predictability in rotifers.</title>
        <authorList>
            <person name="Franch-Gras L."/>
            <person name="Hahn C."/>
            <person name="Garcia-Roger E.M."/>
            <person name="Carmona M.J."/>
            <person name="Serra M."/>
            <person name="Gomez A."/>
        </authorList>
    </citation>
    <scope>NUCLEOTIDE SEQUENCE [LARGE SCALE GENOMIC DNA]</scope>
    <source>
        <strain evidence="2">HYR1</strain>
    </source>
</reference>
<evidence type="ECO:0000313" key="2">
    <source>
        <dbReference type="EMBL" id="RNA14822.1"/>
    </source>
</evidence>
<name>A0A3M7QU09_BRAPC</name>
<comment type="caution">
    <text evidence="2">The sequence shown here is derived from an EMBL/GenBank/DDBJ whole genome shotgun (WGS) entry which is preliminary data.</text>
</comment>